<evidence type="ECO:0000313" key="11">
    <source>
        <dbReference type="EMBL" id="WDV08194.1"/>
    </source>
</evidence>
<dbReference type="GO" id="GO:0004400">
    <property type="term" value="F:histidinol-phosphate transaminase activity"/>
    <property type="evidence" value="ECO:0007669"/>
    <property type="project" value="UniProtKB-UniRule"/>
</dbReference>
<comment type="pathway">
    <text evidence="2 9">Amino-acid biosynthesis; L-histidine biosynthesis; L-histidine from 5-phospho-alpha-D-ribose 1-diphosphate: step 7/9.</text>
</comment>
<keyword evidence="4 9" id="KW-0032">Aminotransferase</keyword>
<name>A0AAJ5RXI4_9BACI</name>
<dbReference type="Pfam" id="PF00155">
    <property type="entry name" value="Aminotran_1_2"/>
    <property type="match status" value="1"/>
</dbReference>
<evidence type="ECO:0000256" key="7">
    <source>
        <dbReference type="ARBA" id="ARBA00023102"/>
    </source>
</evidence>
<dbReference type="CDD" id="cd00609">
    <property type="entry name" value="AAT_like"/>
    <property type="match status" value="1"/>
</dbReference>
<keyword evidence="7 9" id="KW-0368">Histidine biosynthesis</keyword>
<dbReference type="EMBL" id="CP113527">
    <property type="protein sequence ID" value="WDV08194.1"/>
    <property type="molecule type" value="Genomic_DNA"/>
</dbReference>
<organism evidence="11 12">
    <name type="scientific">Lysinibacillus irui</name>
    <dbReference type="NCBI Taxonomy" id="2998077"/>
    <lineage>
        <taxon>Bacteria</taxon>
        <taxon>Bacillati</taxon>
        <taxon>Bacillota</taxon>
        <taxon>Bacilli</taxon>
        <taxon>Bacillales</taxon>
        <taxon>Bacillaceae</taxon>
        <taxon>Lysinibacillus</taxon>
    </lineage>
</organism>
<dbReference type="Proteomes" id="UP001219585">
    <property type="component" value="Chromosome"/>
</dbReference>
<dbReference type="InterPro" id="IPR004839">
    <property type="entry name" value="Aminotransferase_I/II_large"/>
</dbReference>
<comment type="catalytic activity">
    <reaction evidence="8 9">
        <text>L-histidinol phosphate + 2-oxoglutarate = 3-(imidazol-4-yl)-2-oxopropyl phosphate + L-glutamate</text>
        <dbReference type="Rhea" id="RHEA:23744"/>
        <dbReference type="ChEBI" id="CHEBI:16810"/>
        <dbReference type="ChEBI" id="CHEBI:29985"/>
        <dbReference type="ChEBI" id="CHEBI:57766"/>
        <dbReference type="ChEBI" id="CHEBI:57980"/>
        <dbReference type="EC" id="2.6.1.9"/>
    </reaction>
</comment>
<dbReference type="InterPro" id="IPR050106">
    <property type="entry name" value="HistidinolP_aminotransfase"/>
</dbReference>
<comment type="cofactor">
    <cofactor evidence="1 9">
        <name>pyridoxal 5'-phosphate</name>
        <dbReference type="ChEBI" id="CHEBI:597326"/>
    </cofactor>
</comment>
<dbReference type="SUPFAM" id="SSF53383">
    <property type="entry name" value="PLP-dependent transferases"/>
    <property type="match status" value="1"/>
</dbReference>
<evidence type="ECO:0000256" key="6">
    <source>
        <dbReference type="ARBA" id="ARBA00022898"/>
    </source>
</evidence>
<sequence>MKWKQQLDGMQAYKPGKPIEEVQREYGLKEVIKLASNENPFGCSPKVTAYLQNNTVNHALYPDGYAQNLRTAVANHLGVQETQLLFGNGSDDIIAIITRALLYPGVNTIMADPSFSQYWHNAEIEGAEVRKVPCIEGAHDLDAMAAAIDDKTSILWVCSPNNPTGVVIPDAQLRAFLAKVPSDVLVVLDEAYIEYVTHPDHKDTLPIIDEYPNVLLLRTFSKAYGLAAFRVGYAIGQPDIIAKLDPVRSPFNNTILSQAVAAIALSDQDYIEACRKANEIGKKQYVEFCEKHNLTYYPSNTNFIFFDTHADSDVVFHELMKRGFIVRSGNALGLPGFIRVTIGTEAQNAALLNQLDEVLKEQGVFA</sequence>
<dbReference type="PROSITE" id="PS00599">
    <property type="entry name" value="AA_TRANSFER_CLASS_2"/>
    <property type="match status" value="1"/>
</dbReference>
<dbReference type="EC" id="2.6.1.9" evidence="9"/>
<reference evidence="11" key="1">
    <citation type="submission" date="2022-11" db="EMBL/GenBank/DDBJ databases">
        <title>Lysinibacillus irui.</title>
        <authorList>
            <person name="Akintayo S.O."/>
        </authorList>
    </citation>
    <scope>NUCLEOTIDE SEQUENCE</scope>
    <source>
        <strain evidence="11">IRB4-01</strain>
    </source>
</reference>
<keyword evidence="9" id="KW-0028">Amino-acid biosynthesis</keyword>
<comment type="subunit">
    <text evidence="3 9">Homodimer.</text>
</comment>
<evidence type="ECO:0000256" key="3">
    <source>
        <dbReference type="ARBA" id="ARBA00011738"/>
    </source>
</evidence>
<evidence type="ECO:0000256" key="4">
    <source>
        <dbReference type="ARBA" id="ARBA00022576"/>
    </source>
</evidence>
<accession>A0AAJ5RXI4</accession>
<dbReference type="RefSeq" id="WP_274796365.1">
    <property type="nucleotide sequence ID" value="NZ_CP113527.1"/>
</dbReference>
<dbReference type="HAMAP" id="MF_01023">
    <property type="entry name" value="HisC_aminotrans_2"/>
    <property type="match status" value="1"/>
</dbReference>
<evidence type="ECO:0000256" key="2">
    <source>
        <dbReference type="ARBA" id="ARBA00005011"/>
    </source>
</evidence>
<comment type="similarity">
    <text evidence="9">Belongs to the class-II pyridoxal-phosphate-dependent aminotransferase family. Histidinol-phosphate aminotransferase subfamily.</text>
</comment>
<evidence type="ECO:0000259" key="10">
    <source>
        <dbReference type="Pfam" id="PF00155"/>
    </source>
</evidence>
<keyword evidence="6 9" id="KW-0663">Pyridoxal phosphate</keyword>
<dbReference type="PANTHER" id="PTHR43643:SF3">
    <property type="entry name" value="HISTIDINOL-PHOSPHATE AMINOTRANSFERASE"/>
    <property type="match status" value="1"/>
</dbReference>
<evidence type="ECO:0000256" key="8">
    <source>
        <dbReference type="ARBA" id="ARBA00047481"/>
    </source>
</evidence>
<protein>
    <recommendedName>
        <fullName evidence="9">Histidinol-phosphate aminotransferase</fullName>
        <ecNumber evidence="9">2.6.1.9</ecNumber>
    </recommendedName>
    <alternativeName>
        <fullName evidence="9">Imidazole acetol-phosphate transaminase</fullName>
    </alternativeName>
</protein>
<dbReference type="GO" id="GO:0030170">
    <property type="term" value="F:pyridoxal phosphate binding"/>
    <property type="evidence" value="ECO:0007669"/>
    <property type="project" value="InterPro"/>
</dbReference>
<dbReference type="KEGG" id="liu:OU989_06820"/>
<dbReference type="AlphaFoldDB" id="A0AAJ5RXI4"/>
<dbReference type="NCBIfam" id="TIGR01141">
    <property type="entry name" value="hisC"/>
    <property type="match status" value="1"/>
</dbReference>
<dbReference type="InterPro" id="IPR005861">
    <property type="entry name" value="HisP_aminotrans"/>
</dbReference>
<dbReference type="GO" id="GO:0000105">
    <property type="term" value="P:L-histidine biosynthetic process"/>
    <property type="evidence" value="ECO:0007669"/>
    <property type="project" value="UniProtKB-UniRule"/>
</dbReference>
<dbReference type="InterPro" id="IPR015422">
    <property type="entry name" value="PyrdxlP-dep_Trfase_small"/>
</dbReference>
<dbReference type="InterPro" id="IPR015421">
    <property type="entry name" value="PyrdxlP-dep_Trfase_major"/>
</dbReference>
<evidence type="ECO:0000256" key="1">
    <source>
        <dbReference type="ARBA" id="ARBA00001933"/>
    </source>
</evidence>
<evidence type="ECO:0000256" key="9">
    <source>
        <dbReference type="HAMAP-Rule" id="MF_01023"/>
    </source>
</evidence>
<evidence type="ECO:0000256" key="5">
    <source>
        <dbReference type="ARBA" id="ARBA00022679"/>
    </source>
</evidence>
<proteinExistence type="inferred from homology"/>
<feature type="modified residue" description="N6-(pyridoxal phosphate)lysine" evidence="9">
    <location>
        <position position="222"/>
    </location>
</feature>
<dbReference type="InterPro" id="IPR001917">
    <property type="entry name" value="Aminotrans_II_pyridoxalP_BS"/>
</dbReference>
<keyword evidence="5 9" id="KW-0808">Transferase</keyword>
<gene>
    <name evidence="9 11" type="primary">hisC</name>
    <name evidence="11" type="ORF">OU989_06820</name>
</gene>
<evidence type="ECO:0000313" key="12">
    <source>
        <dbReference type="Proteomes" id="UP001219585"/>
    </source>
</evidence>
<dbReference type="Gene3D" id="3.40.640.10">
    <property type="entry name" value="Type I PLP-dependent aspartate aminotransferase-like (Major domain)"/>
    <property type="match status" value="1"/>
</dbReference>
<dbReference type="InterPro" id="IPR015424">
    <property type="entry name" value="PyrdxlP-dep_Trfase"/>
</dbReference>
<dbReference type="Gene3D" id="3.90.1150.10">
    <property type="entry name" value="Aspartate Aminotransferase, domain 1"/>
    <property type="match status" value="1"/>
</dbReference>
<feature type="domain" description="Aminotransferase class I/classII large" evidence="10">
    <location>
        <begin position="30"/>
        <end position="354"/>
    </location>
</feature>
<dbReference type="PANTHER" id="PTHR43643">
    <property type="entry name" value="HISTIDINOL-PHOSPHATE AMINOTRANSFERASE 2"/>
    <property type="match status" value="1"/>
</dbReference>